<dbReference type="Pfam" id="PF00501">
    <property type="entry name" value="AMP-binding"/>
    <property type="match status" value="1"/>
</dbReference>
<dbReference type="GO" id="GO:0006631">
    <property type="term" value="P:fatty acid metabolic process"/>
    <property type="evidence" value="ECO:0007669"/>
    <property type="project" value="TreeGrafter"/>
</dbReference>
<comment type="caution">
    <text evidence="5">The sequence shown here is derived from an EMBL/GenBank/DDBJ whole genome shotgun (WGS) entry which is preliminary data.</text>
</comment>
<comment type="similarity">
    <text evidence="1">Belongs to the ATP-dependent AMP-binding enzyme family.</text>
</comment>
<evidence type="ECO:0000313" key="6">
    <source>
        <dbReference type="Proteomes" id="UP001268256"/>
    </source>
</evidence>
<dbReference type="PANTHER" id="PTHR43201">
    <property type="entry name" value="ACYL-COA SYNTHETASE"/>
    <property type="match status" value="1"/>
</dbReference>
<dbReference type="Gene3D" id="3.30.300.30">
    <property type="match status" value="1"/>
</dbReference>
<evidence type="ECO:0000313" key="5">
    <source>
        <dbReference type="EMBL" id="MDS3861798.1"/>
    </source>
</evidence>
<evidence type="ECO:0000256" key="1">
    <source>
        <dbReference type="ARBA" id="ARBA00006432"/>
    </source>
</evidence>
<evidence type="ECO:0000259" key="3">
    <source>
        <dbReference type="Pfam" id="PF00501"/>
    </source>
</evidence>
<accession>A0AAE4FT29</accession>
<dbReference type="Gene3D" id="3.40.50.12780">
    <property type="entry name" value="N-terminal domain of ligase-like"/>
    <property type="match status" value="1"/>
</dbReference>
<dbReference type="InterPro" id="IPR000873">
    <property type="entry name" value="AMP-dep_synth/lig_dom"/>
</dbReference>
<dbReference type="EMBL" id="JAVMIP010000016">
    <property type="protein sequence ID" value="MDS3861798.1"/>
    <property type="molecule type" value="Genomic_DNA"/>
</dbReference>
<dbReference type="Proteomes" id="UP001268256">
    <property type="component" value="Unassembled WGS sequence"/>
</dbReference>
<dbReference type="GO" id="GO:0031956">
    <property type="term" value="F:medium-chain fatty acid-CoA ligase activity"/>
    <property type="evidence" value="ECO:0007669"/>
    <property type="project" value="TreeGrafter"/>
</dbReference>
<evidence type="ECO:0000259" key="4">
    <source>
        <dbReference type="Pfam" id="PF13193"/>
    </source>
</evidence>
<dbReference type="InterPro" id="IPR045851">
    <property type="entry name" value="AMP-bd_C_sf"/>
</dbReference>
<sequence>MGLMVDWTEKEVKGWSRLNSAWLWQWADGAWLDLSPVLARTVADRLAQLQETPNLPILLIVRDPLLFLGSLLAALISERPIFIANPAWQTQEWHQAGQILPPVTIWTDLVNLDLPNFDQASRPKPGWMMIPTGGSSGQIQFAIHTQATILAAIQSFQTGYGLSKIDSLNPLPLHHVSGLMPVLRSFFTGGMVKLLSDWRIFGHLPPDLVQNHIFSLVPRQLQTLLDSGQAIPTLQALQVILLGGGPSWQTLLEQARSQNLPLSPCYGMTETLGLIARIPVREFQDNPTAAYQVLPNVSLDILSPDPAGIGTIKLQTPALMVGYYPERLTIPGLITGDLGSLNGHQQLTLWGRQQRLIITGGEKVLPEEVEAAIQNTGLVADVYVFGQDDATWGEIVTAIYVPAGPGVTEADLKAALVGQLSHYKHPKHWQSVAKLPRTPQGKLHPRHLKKLT</sequence>
<protein>
    <submittedName>
        <fullName evidence="5">AMP-binding protein</fullName>
    </submittedName>
</protein>
<organism evidence="5 6">
    <name type="scientific">Pseudocalidococcus azoricus BACA0444</name>
    <dbReference type="NCBI Taxonomy" id="2918990"/>
    <lineage>
        <taxon>Bacteria</taxon>
        <taxon>Bacillati</taxon>
        <taxon>Cyanobacteriota</taxon>
        <taxon>Cyanophyceae</taxon>
        <taxon>Acaryochloridales</taxon>
        <taxon>Thermosynechococcaceae</taxon>
        <taxon>Pseudocalidococcus</taxon>
        <taxon>Pseudocalidococcus azoricus</taxon>
    </lineage>
</organism>
<reference evidence="6" key="1">
    <citation type="submission" date="2023-07" db="EMBL/GenBank/DDBJ databases">
        <authorList>
            <person name="Luz R."/>
            <person name="Cordeiro R."/>
            <person name="Fonseca A."/>
            <person name="Goncalves V."/>
        </authorList>
    </citation>
    <scope>NUCLEOTIDE SEQUENCE [LARGE SCALE GENOMIC DNA]</scope>
    <source>
        <strain evidence="6">BACA0444</strain>
    </source>
</reference>
<feature type="domain" description="AMP-dependent synthetase/ligase" evidence="3">
    <location>
        <begin position="127"/>
        <end position="324"/>
    </location>
</feature>
<dbReference type="PANTHER" id="PTHR43201:SF5">
    <property type="entry name" value="MEDIUM-CHAIN ACYL-COA LIGASE ACSF2, MITOCHONDRIAL"/>
    <property type="match status" value="1"/>
</dbReference>
<keyword evidence="2" id="KW-0436">Ligase</keyword>
<dbReference type="SUPFAM" id="SSF56801">
    <property type="entry name" value="Acetyl-CoA synthetase-like"/>
    <property type="match status" value="1"/>
</dbReference>
<evidence type="ECO:0000256" key="2">
    <source>
        <dbReference type="ARBA" id="ARBA00022598"/>
    </source>
</evidence>
<dbReference type="InterPro" id="IPR042099">
    <property type="entry name" value="ANL_N_sf"/>
</dbReference>
<gene>
    <name evidence="5" type="ORF">RIF25_13390</name>
</gene>
<dbReference type="InterPro" id="IPR025110">
    <property type="entry name" value="AMP-bd_C"/>
</dbReference>
<proteinExistence type="inferred from homology"/>
<dbReference type="AlphaFoldDB" id="A0AAE4FT29"/>
<keyword evidence="6" id="KW-1185">Reference proteome</keyword>
<feature type="domain" description="AMP-binding enzyme C-terminal" evidence="4">
    <location>
        <begin position="368"/>
        <end position="442"/>
    </location>
</feature>
<dbReference type="Pfam" id="PF13193">
    <property type="entry name" value="AMP-binding_C"/>
    <property type="match status" value="1"/>
</dbReference>
<name>A0AAE4FT29_9CYAN</name>